<comment type="caution">
    <text evidence="2">The sequence shown here is derived from an EMBL/GenBank/DDBJ whole genome shotgun (WGS) entry which is preliminary data.</text>
</comment>
<protein>
    <submittedName>
        <fullName evidence="2">Uncharacterized protein</fullName>
    </submittedName>
</protein>
<proteinExistence type="predicted"/>
<sequence>MTLVRSRDCCQCHEELSTCFPHHQNRRPPGPARAKATINACWPCWATSLTSFQAVRRRIPTPRVQLARREMSTRSARPLSNPFRLESHPLQTCILPEYRVPDTSACSRKLVRDRYRPRSIRVLKNRNPHVHSSWAMSDQLNGTGSREPRGMPIYIECGCHTPWRSQLIFFQTALSRRSTLKPKTEGYQNPYENKTSPDTPSV</sequence>
<name>A0A9P8VV16_9HYPO</name>
<dbReference type="EMBL" id="JAGPYM010000037">
    <property type="protein sequence ID" value="KAH6874769.1"/>
    <property type="molecule type" value="Genomic_DNA"/>
</dbReference>
<gene>
    <name evidence="2" type="ORF">B0T10DRAFT_203961</name>
</gene>
<organism evidence="2 3">
    <name type="scientific">Thelonectria olida</name>
    <dbReference type="NCBI Taxonomy" id="1576542"/>
    <lineage>
        <taxon>Eukaryota</taxon>
        <taxon>Fungi</taxon>
        <taxon>Dikarya</taxon>
        <taxon>Ascomycota</taxon>
        <taxon>Pezizomycotina</taxon>
        <taxon>Sordariomycetes</taxon>
        <taxon>Hypocreomycetidae</taxon>
        <taxon>Hypocreales</taxon>
        <taxon>Nectriaceae</taxon>
        <taxon>Thelonectria</taxon>
    </lineage>
</organism>
<reference evidence="2 3" key="1">
    <citation type="journal article" date="2021" name="Nat. Commun.">
        <title>Genetic determinants of endophytism in the Arabidopsis root mycobiome.</title>
        <authorList>
            <person name="Mesny F."/>
            <person name="Miyauchi S."/>
            <person name="Thiergart T."/>
            <person name="Pickel B."/>
            <person name="Atanasova L."/>
            <person name="Karlsson M."/>
            <person name="Huettel B."/>
            <person name="Barry K.W."/>
            <person name="Haridas S."/>
            <person name="Chen C."/>
            <person name="Bauer D."/>
            <person name="Andreopoulos W."/>
            <person name="Pangilinan J."/>
            <person name="LaButti K."/>
            <person name="Riley R."/>
            <person name="Lipzen A."/>
            <person name="Clum A."/>
            <person name="Drula E."/>
            <person name="Henrissat B."/>
            <person name="Kohler A."/>
            <person name="Grigoriev I.V."/>
            <person name="Martin F.M."/>
            <person name="Hacquard S."/>
        </authorList>
    </citation>
    <scope>NUCLEOTIDE SEQUENCE [LARGE SCALE GENOMIC DNA]</scope>
    <source>
        <strain evidence="2 3">MPI-CAGE-CH-0241</strain>
    </source>
</reference>
<evidence type="ECO:0000256" key="1">
    <source>
        <dbReference type="SAM" id="MobiDB-lite"/>
    </source>
</evidence>
<keyword evidence="3" id="KW-1185">Reference proteome</keyword>
<dbReference type="AlphaFoldDB" id="A0A9P8VV16"/>
<evidence type="ECO:0000313" key="2">
    <source>
        <dbReference type="EMBL" id="KAH6874769.1"/>
    </source>
</evidence>
<evidence type="ECO:0000313" key="3">
    <source>
        <dbReference type="Proteomes" id="UP000777438"/>
    </source>
</evidence>
<dbReference type="Proteomes" id="UP000777438">
    <property type="component" value="Unassembled WGS sequence"/>
</dbReference>
<accession>A0A9P8VV16</accession>
<feature type="region of interest" description="Disordered" evidence="1">
    <location>
        <begin position="180"/>
        <end position="202"/>
    </location>
</feature>
<feature type="compositionally biased region" description="Polar residues" evidence="1">
    <location>
        <begin position="186"/>
        <end position="202"/>
    </location>
</feature>